<accession>A0A4Y3RC31</accession>
<evidence type="ECO:0000313" key="2">
    <source>
        <dbReference type="EMBL" id="GEB54418.1"/>
    </source>
</evidence>
<keyword evidence="3" id="KW-1185">Reference proteome</keyword>
<dbReference type="PANTHER" id="PTHR43108">
    <property type="entry name" value="N-ACETYLGLUCOSAMINE-6-SULFATASE FAMILY MEMBER"/>
    <property type="match status" value="1"/>
</dbReference>
<protein>
    <recommendedName>
        <fullName evidence="1">Sulfatase N-terminal domain-containing protein</fullName>
    </recommendedName>
</protein>
<name>A0A4Y3RC31_9ACTN</name>
<feature type="domain" description="Sulfatase N-terminal" evidence="1">
    <location>
        <begin position="17"/>
        <end position="114"/>
    </location>
</feature>
<dbReference type="Pfam" id="PF00884">
    <property type="entry name" value="Sulfatase"/>
    <property type="match status" value="1"/>
</dbReference>
<dbReference type="InterPro" id="IPR017850">
    <property type="entry name" value="Alkaline_phosphatase_core_sf"/>
</dbReference>
<organism evidence="2 3">
    <name type="scientific">Streptomyces gardneri</name>
    <dbReference type="NCBI Taxonomy" id="66892"/>
    <lineage>
        <taxon>Bacteria</taxon>
        <taxon>Bacillati</taxon>
        <taxon>Actinomycetota</taxon>
        <taxon>Actinomycetes</taxon>
        <taxon>Kitasatosporales</taxon>
        <taxon>Streptomycetaceae</taxon>
        <taxon>Streptomyces</taxon>
    </lineage>
</organism>
<dbReference type="SUPFAM" id="SSF53649">
    <property type="entry name" value="Alkaline phosphatase-like"/>
    <property type="match status" value="1"/>
</dbReference>
<dbReference type="PANTHER" id="PTHR43108:SF8">
    <property type="entry name" value="SD21168P"/>
    <property type="match status" value="1"/>
</dbReference>
<dbReference type="Gene3D" id="3.40.720.10">
    <property type="entry name" value="Alkaline Phosphatase, subunit A"/>
    <property type="match status" value="1"/>
</dbReference>
<dbReference type="Proteomes" id="UP000315226">
    <property type="component" value="Unassembled WGS sequence"/>
</dbReference>
<proteinExistence type="predicted"/>
<dbReference type="AlphaFoldDB" id="A0A4Y3RC31"/>
<dbReference type="InterPro" id="IPR000917">
    <property type="entry name" value="Sulfatase_N"/>
</dbReference>
<reference evidence="2 3" key="1">
    <citation type="submission" date="2019-06" db="EMBL/GenBank/DDBJ databases">
        <title>Whole genome shotgun sequence of Streptomyces gardneri NBRC 12865.</title>
        <authorList>
            <person name="Hosoyama A."/>
            <person name="Uohara A."/>
            <person name="Ohji S."/>
            <person name="Ichikawa N."/>
        </authorList>
    </citation>
    <scope>NUCLEOTIDE SEQUENCE [LARGE SCALE GENOMIC DNA]</scope>
    <source>
        <strain evidence="2 3">NBRC 12865</strain>
    </source>
</reference>
<evidence type="ECO:0000259" key="1">
    <source>
        <dbReference type="Pfam" id="PF00884"/>
    </source>
</evidence>
<gene>
    <name evidence="2" type="ORF">SGA01_00230</name>
</gene>
<sequence>MLDTVFGPVADDEHWYDGLNSYLNALRDVDRSVELVLDALEASGQADRTVVVFTADHGEMAGSHGLRQKGNLVYDENFHVPFILSHPDVPGGTRTEALGSGVDLAPTLLECAGVAPSEIATRFPALGGSSLVPVLDGTVVRQGALSAVESIVTLDASFWFEFADSDASARVQSGALRPDWTKRGFLRAYTDDRYTFGRYFSPLNPNRPKDLESLFADNDVVL</sequence>
<evidence type="ECO:0000313" key="3">
    <source>
        <dbReference type="Proteomes" id="UP000315226"/>
    </source>
</evidence>
<comment type="caution">
    <text evidence="2">The sequence shown here is derived from an EMBL/GenBank/DDBJ whole genome shotgun (WGS) entry which is preliminary data.</text>
</comment>
<dbReference type="EMBL" id="BJMN01000001">
    <property type="protein sequence ID" value="GEB54418.1"/>
    <property type="molecule type" value="Genomic_DNA"/>
</dbReference>